<feature type="non-terminal residue" evidence="7">
    <location>
        <position position="1"/>
    </location>
</feature>
<keyword evidence="4 6" id="KW-1133">Transmembrane helix</keyword>
<proteinExistence type="predicted"/>
<keyword evidence="3 6" id="KW-0812">Transmembrane</keyword>
<comment type="caution">
    <text evidence="7">The sequence shown here is derived from an EMBL/GenBank/DDBJ whole genome shotgun (WGS) entry which is preliminary data.</text>
</comment>
<feature type="transmembrane region" description="Helical" evidence="6">
    <location>
        <begin position="50"/>
        <end position="71"/>
    </location>
</feature>
<name>X0ZZ47_9ZZZZ</name>
<dbReference type="GO" id="GO:0005886">
    <property type="term" value="C:plasma membrane"/>
    <property type="evidence" value="ECO:0007669"/>
    <property type="project" value="UniProtKB-SubCell"/>
</dbReference>
<organism evidence="7">
    <name type="scientific">marine sediment metagenome</name>
    <dbReference type="NCBI Taxonomy" id="412755"/>
    <lineage>
        <taxon>unclassified sequences</taxon>
        <taxon>metagenomes</taxon>
        <taxon>ecological metagenomes</taxon>
    </lineage>
</organism>
<sequence>RVRELKEFNISKLRGKILAEMHGRAAYGASCFLLVAMGAAMGVLFRGGQIISAFALSVIPAGIVVVLLLMGKEMVANPGVAKPLGLAAIWGGIVALVIGNVLLYARLARR</sequence>
<evidence type="ECO:0000256" key="5">
    <source>
        <dbReference type="ARBA" id="ARBA00023136"/>
    </source>
</evidence>
<feature type="transmembrane region" description="Helical" evidence="6">
    <location>
        <begin position="21"/>
        <end position="44"/>
    </location>
</feature>
<evidence type="ECO:0000256" key="1">
    <source>
        <dbReference type="ARBA" id="ARBA00004651"/>
    </source>
</evidence>
<dbReference type="InterPro" id="IPR005495">
    <property type="entry name" value="LptG/LptF_permease"/>
</dbReference>
<accession>X0ZZ47</accession>
<evidence type="ECO:0000256" key="4">
    <source>
        <dbReference type="ARBA" id="ARBA00022989"/>
    </source>
</evidence>
<feature type="transmembrane region" description="Helical" evidence="6">
    <location>
        <begin position="83"/>
        <end position="105"/>
    </location>
</feature>
<evidence type="ECO:0000256" key="3">
    <source>
        <dbReference type="ARBA" id="ARBA00022692"/>
    </source>
</evidence>
<reference evidence="7" key="1">
    <citation type="journal article" date="2014" name="Front. Microbiol.">
        <title>High frequency of phylogenetically diverse reductive dehalogenase-homologous genes in deep subseafloor sedimentary metagenomes.</title>
        <authorList>
            <person name="Kawai M."/>
            <person name="Futagami T."/>
            <person name="Toyoda A."/>
            <person name="Takaki Y."/>
            <person name="Nishi S."/>
            <person name="Hori S."/>
            <person name="Arai W."/>
            <person name="Tsubouchi T."/>
            <person name="Morono Y."/>
            <person name="Uchiyama I."/>
            <person name="Ito T."/>
            <person name="Fujiyama A."/>
            <person name="Inagaki F."/>
            <person name="Takami H."/>
        </authorList>
    </citation>
    <scope>NUCLEOTIDE SEQUENCE</scope>
    <source>
        <strain evidence="7">Expedition CK06-06</strain>
    </source>
</reference>
<dbReference type="Pfam" id="PF03739">
    <property type="entry name" value="LptF_LptG"/>
    <property type="match status" value="1"/>
</dbReference>
<dbReference type="EMBL" id="BARS01052439">
    <property type="protein sequence ID" value="GAG53301.1"/>
    <property type="molecule type" value="Genomic_DNA"/>
</dbReference>
<evidence type="ECO:0000313" key="7">
    <source>
        <dbReference type="EMBL" id="GAG53301.1"/>
    </source>
</evidence>
<evidence type="ECO:0000256" key="6">
    <source>
        <dbReference type="SAM" id="Phobius"/>
    </source>
</evidence>
<keyword evidence="5 6" id="KW-0472">Membrane</keyword>
<protein>
    <submittedName>
        <fullName evidence="7">Uncharacterized protein</fullName>
    </submittedName>
</protein>
<evidence type="ECO:0000256" key="2">
    <source>
        <dbReference type="ARBA" id="ARBA00022475"/>
    </source>
</evidence>
<comment type="subcellular location">
    <subcellularLocation>
        <location evidence="1">Cell membrane</location>
        <topology evidence="1">Multi-pass membrane protein</topology>
    </subcellularLocation>
</comment>
<keyword evidence="2" id="KW-1003">Cell membrane</keyword>
<gene>
    <name evidence="7" type="ORF">S01H1_77963</name>
</gene>
<dbReference type="AlphaFoldDB" id="X0ZZ47"/>